<feature type="region of interest" description="Disordered" evidence="1">
    <location>
        <begin position="56"/>
        <end position="77"/>
    </location>
</feature>
<reference evidence="2 3" key="1">
    <citation type="journal article" date="2018" name="New Phytol.">
        <title>Phylogenomics of Endogonaceae and evolution of mycorrhizas within Mucoromycota.</title>
        <authorList>
            <person name="Chang Y."/>
            <person name="Desiro A."/>
            <person name="Na H."/>
            <person name="Sandor L."/>
            <person name="Lipzen A."/>
            <person name="Clum A."/>
            <person name="Barry K."/>
            <person name="Grigoriev I.V."/>
            <person name="Martin F.M."/>
            <person name="Stajich J.E."/>
            <person name="Smith M.E."/>
            <person name="Bonito G."/>
            <person name="Spatafora J.W."/>
        </authorList>
    </citation>
    <scope>NUCLEOTIDE SEQUENCE [LARGE SCALE GENOMIC DNA]</scope>
    <source>
        <strain evidence="2 3">AD002</strain>
    </source>
</reference>
<evidence type="ECO:0008006" key="4">
    <source>
        <dbReference type="Google" id="ProtNLM"/>
    </source>
</evidence>
<evidence type="ECO:0000313" key="3">
    <source>
        <dbReference type="Proteomes" id="UP000274822"/>
    </source>
</evidence>
<name>A0A433QSC9_9FUNG</name>
<evidence type="ECO:0000313" key="2">
    <source>
        <dbReference type="EMBL" id="RUS32658.1"/>
    </source>
</evidence>
<keyword evidence="3" id="KW-1185">Reference proteome</keyword>
<organism evidence="2 3">
    <name type="scientific">Jimgerdemannia flammicorona</name>
    <dbReference type="NCBI Taxonomy" id="994334"/>
    <lineage>
        <taxon>Eukaryota</taxon>
        <taxon>Fungi</taxon>
        <taxon>Fungi incertae sedis</taxon>
        <taxon>Mucoromycota</taxon>
        <taxon>Mucoromycotina</taxon>
        <taxon>Endogonomycetes</taxon>
        <taxon>Endogonales</taxon>
        <taxon>Endogonaceae</taxon>
        <taxon>Jimgerdemannia</taxon>
    </lineage>
</organism>
<dbReference type="SUPFAM" id="SSF47769">
    <property type="entry name" value="SAM/Pointed domain"/>
    <property type="match status" value="1"/>
</dbReference>
<dbReference type="AlphaFoldDB" id="A0A433QSC9"/>
<sequence>MWLVCCVINSNAHSQNTTSIVPSQIPESVMDAPPILDTGAASATWFASASPSVKRSVSTTEDSSSPGDSVGPSNITHTRDLQYPETLISKYVQQWDKNDVKNFLNENKGGFHLDDEDIAKIFVQKVSGHGFLQLTEEKLSHCPFELSFGPAVEIAELVKLLKRDNETRSEPGKSRVCRQHTRYVCMCYVVIA</sequence>
<gene>
    <name evidence="2" type="ORF">BC938DRAFT_474688</name>
</gene>
<dbReference type="Gene3D" id="1.10.150.50">
    <property type="entry name" value="Transcription Factor, Ets-1"/>
    <property type="match status" value="1"/>
</dbReference>
<feature type="compositionally biased region" description="Low complexity" evidence="1">
    <location>
        <begin position="62"/>
        <end position="73"/>
    </location>
</feature>
<protein>
    <recommendedName>
        <fullName evidence="4">SAM domain-containing protein</fullName>
    </recommendedName>
</protein>
<dbReference type="Proteomes" id="UP000274822">
    <property type="component" value="Unassembled WGS sequence"/>
</dbReference>
<comment type="caution">
    <text evidence="2">The sequence shown here is derived from an EMBL/GenBank/DDBJ whole genome shotgun (WGS) entry which is preliminary data.</text>
</comment>
<proteinExistence type="predicted"/>
<accession>A0A433QSC9</accession>
<evidence type="ECO:0000256" key="1">
    <source>
        <dbReference type="SAM" id="MobiDB-lite"/>
    </source>
</evidence>
<dbReference type="EMBL" id="RBNJ01001872">
    <property type="protein sequence ID" value="RUS32658.1"/>
    <property type="molecule type" value="Genomic_DNA"/>
</dbReference>
<dbReference type="InterPro" id="IPR013761">
    <property type="entry name" value="SAM/pointed_sf"/>
</dbReference>